<reference evidence="3 4" key="2">
    <citation type="submission" date="2016-05" db="EMBL/GenBank/DDBJ databases">
        <authorList>
            <person name="Naeem Raeece"/>
        </authorList>
    </citation>
    <scope>NUCLEOTIDE SEQUENCE [LARGE SCALE GENOMIC DNA]</scope>
</reference>
<name>A0A1A8YQ72_PLAOA</name>
<dbReference type="Proteomes" id="UP000078550">
    <property type="component" value="Unassembled WGS sequence"/>
</dbReference>
<dbReference type="EMBL" id="FLRE01000066">
    <property type="protein sequence ID" value="SBT33759.1"/>
    <property type="molecule type" value="Genomic_DNA"/>
</dbReference>
<keyword evidence="4" id="KW-1185">Reference proteome</keyword>
<evidence type="ECO:0000313" key="4">
    <source>
        <dbReference type="Proteomes" id="UP000078555"/>
    </source>
</evidence>
<organism evidence="2 3">
    <name type="scientific">Plasmodium ovale wallikeri</name>
    <dbReference type="NCBI Taxonomy" id="864142"/>
    <lineage>
        <taxon>Eukaryota</taxon>
        <taxon>Sar</taxon>
        <taxon>Alveolata</taxon>
        <taxon>Apicomplexa</taxon>
        <taxon>Aconoidasida</taxon>
        <taxon>Haemosporida</taxon>
        <taxon>Plasmodiidae</taxon>
        <taxon>Plasmodium</taxon>
        <taxon>Plasmodium (Plasmodium)</taxon>
    </lineage>
</organism>
<sequence>MGSGWDDTCVWASFSTTMESLFHYDGVAFPLRRSRFSTAMESLFHYDGVVFPTVYATRRGRGVKLCLCLHMHRRVNGSICFSVPPY</sequence>
<dbReference type="Proteomes" id="UP000078555">
    <property type="component" value="Unassembled WGS sequence"/>
</dbReference>
<gene>
    <name evidence="1" type="ORF">POVWA1_016620</name>
    <name evidence="2" type="ORF">POVWA2_016340</name>
</gene>
<protein>
    <submittedName>
        <fullName evidence="2">Uncharacterized protein</fullName>
    </submittedName>
</protein>
<dbReference type="EMBL" id="FLRD01000055">
    <property type="protein sequence ID" value="SBT33340.1"/>
    <property type="molecule type" value="Genomic_DNA"/>
</dbReference>
<accession>A0A1A8YQ72</accession>
<dbReference type="AlphaFoldDB" id="A0A1A8YQ72"/>
<proteinExistence type="predicted"/>
<evidence type="ECO:0000313" key="3">
    <source>
        <dbReference type="Proteomes" id="UP000078550"/>
    </source>
</evidence>
<evidence type="ECO:0000313" key="1">
    <source>
        <dbReference type="EMBL" id="SBT33340.1"/>
    </source>
</evidence>
<reference evidence="2" key="1">
    <citation type="submission" date="2016-05" db="EMBL/GenBank/DDBJ databases">
        <authorList>
            <person name="Lavstsen T."/>
            <person name="Jespersen J.S."/>
        </authorList>
    </citation>
    <scope>NUCLEOTIDE SEQUENCE [LARGE SCALE GENOMIC DNA]</scope>
</reference>
<evidence type="ECO:0000313" key="2">
    <source>
        <dbReference type="EMBL" id="SBT33759.1"/>
    </source>
</evidence>